<name>A0A1F6E6S9_9BACT</name>
<accession>A0A1F6E6S9</accession>
<gene>
    <name evidence="1" type="ORF">A3F27_03110</name>
</gene>
<sequence>MFAEEGHVKSIWAVSTTPDARQDIGMAPAVFGSLAVKRAIEGEVIEGEETGAGKVMFMVCFSPTGAPF</sequence>
<proteinExistence type="predicted"/>
<organism evidence="1 2">
    <name type="scientific">Candidatus Kaiserbacteria bacterium RIFCSPHIGHO2_12_FULL_53_13</name>
    <dbReference type="NCBI Taxonomy" id="1798502"/>
    <lineage>
        <taxon>Bacteria</taxon>
        <taxon>Candidatus Kaiseribacteriota</taxon>
    </lineage>
</organism>
<dbReference type="AlphaFoldDB" id="A0A1F6E6S9"/>
<evidence type="ECO:0000313" key="1">
    <source>
        <dbReference type="EMBL" id="OGG69404.1"/>
    </source>
</evidence>
<evidence type="ECO:0000313" key="2">
    <source>
        <dbReference type="Proteomes" id="UP000176689"/>
    </source>
</evidence>
<comment type="caution">
    <text evidence="1">The sequence shown here is derived from an EMBL/GenBank/DDBJ whole genome shotgun (WGS) entry which is preliminary data.</text>
</comment>
<dbReference type="EMBL" id="MFLP01000032">
    <property type="protein sequence ID" value="OGG69404.1"/>
    <property type="molecule type" value="Genomic_DNA"/>
</dbReference>
<dbReference type="Proteomes" id="UP000176689">
    <property type="component" value="Unassembled WGS sequence"/>
</dbReference>
<reference evidence="1 2" key="1">
    <citation type="journal article" date="2016" name="Nat. Commun.">
        <title>Thousands of microbial genomes shed light on interconnected biogeochemical processes in an aquifer system.</title>
        <authorList>
            <person name="Anantharaman K."/>
            <person name="Brown C.T."/>
            <person name="Hug L.A."/>
            <person name="Sharon I."/>
            <person name="Castelle C.J."/>
            <person name="Probst A.J."/>
            <person name="Thomas B.C."/>
            <person name="Singh A."/>
            <person name="Wilkins M.J."/>
            <person name="Karaoz U."/>
            <person name="Brodie E.L."/>
            <person name="Williams K.H."/>
            <person name="Hubbard S.S."/>
            <person name="Banfield J.F."/>
        </authorList>
    </citation>
    <scope>NUCLEOTIDE SEQUENCE [LARGE SCALE GENOMIC DNA]</scope>
</reference>
<protein>
    <submittedName>
        <fullName evidence="1">Uncharacterized protein</fullName>
    </submittedName>
</protein>